<evidence type="ECO:0000256" key="10">
    <source>
        <dbReference type="ARBA" id="ARBA00022723"/>
    </source>
</evidence>
<dbReference type="GO" id="GO:0005829">
    <property type="term" value="C:cytosol"/>
    <property type="evidence" value="ECO:0007669"/>
    <property type="project" value="TreeGrafter"/>
</dbReference>
<dbReference type="InterPro" id="IPR036425">
    <property type="entry name" value="MoaB/Mog-like_dom_sf"/>
</dbReference>
<evidence type="ECO:0000256" key="12">
    <source>
        <dbReference type="ARBA" id="ARBA00023150"/>
    </source>
</evidence>
<evidence type="ECO:0000259" key="15">
    <source>
        <dbReference type="SMART" id="SM00852"/>
    </source>
</evidence>
<dbReference type="FunFam" id="2.170.190.11:FF:000001">
    <property type="entry name" value="Molybdopterin molybdenumtransferase"/>
    <property type="match status" value="1"/>
</dbReference>
<comment type="pathway">
    <text evidence="4 14">Cofactor biosynthesis; molybdopterin biosynthesis.</text>
</comment>
<evidence type="ECO:0000256" key="7">
    <source>
        <dbReference type="ARBA" id="ARBA00021108"/>
    </source>
</evidence>
<comment type="cofactor">
    <cofactor evidence="1 14">
        <name>Mg(2+)</name>
        <dbReference type="ChEBI" id="CHEBI:18420"/>
    </cofactor>
</comment>
<dbReference type="InterPro" id="IPR036135">
    <property type="entry name" value="MoeA_linker/N_sf"/>
</dbReference>
<dbReference type="InterPro" id="IPR005111">
    <property type="entry name" value="MoeA_C_domain_IV"/>
</dbReference>
<dbReference type="InterPro" id="IPR036688">
    <property type="entry name" value="MoeA_C_domain_IV_sf"/>
</dbReference>
<evidence type="ECO:0000256" key="2">
    <source>
        <dbReference type="ARBA" id="ARBA00002901"/>
    </source>
</evidence>
<dbReference type="GO" id="GO:0006777">
    <property type="term" value="P:Mo-molybdopterin cofactor biosynthetic process"/>
    <property type="evidence" value="ECO:0007669"/>
    <property type="project" value="UniProtKB-UniRule"/>
</dbReference>
<dbReference type="Gene3D" id="2.170.190.11">
    <property type="entry name" value="Molybdopterin biosynthesis moea protein, domain 3"/>
    <property type="match status" value="1"/>
</dbReference>
<evidence type="ECO:0000256" key="1">
    <source>
        <dbReference type="ARBA" id="ARBA00001946"/>
    </source>
</evidence>
<evidence type="ECO:0000256" key="6">
    <source>
        <dbReference type="ARBA" id="ARBA00013269"/>
    </source>
</evidence>
<organism evidence="16 17">
    <name type="scientific">Halanaerobacter jeridensis</name>
    <dbReference type="NCBI Taxonomy" id="706427"/>
    <lineage>
        <taxon>Bacteria</taxon>
        <taxon>Bacillati</taxon>
        <taxon>Bacillota</taxon>
        <taxon>Clostridia</taxon>
        <taxon>Halanaerobiales</taxon>
        <taxon>Halobacteroidaceae</taxon>
        <taxon>Halanaerobacter</taxon>
    </lineage>
</organism>
<accession>A0A938XXV9</accession>
<dbReference type="InterPro" id="IPR001453">
    <property type="entry name" value="MoaB/Mog_dom"/>
</dbReference>
<dbReference type="SUPFAM" id="SSF63867">
    <property type="entry name" value="MoeA C-terminal domain-like"/>
    <property type="match status" value="1"/>
</dbReference>
<dbReference type="PANTHER" id="PTHR10192">
    <property type="entry name" value="MOLYBDOPTERIN BIOSYNTHESIS PROTEIN"/>
    <property type="match status" value="1"/>
</dbReference>
<dbReference type="PROSITE" id="PS01079">
    <property type="entry name" value="MOCF_BIOSYNTHESIS_2"/>
    <property type="match status" value="1"/>
</dbReference>
<keyword evidence="11 14" id="KW-0460">Magnesium</keyword>
<proteinExistence type="inferred from homology"/>
<dbReference type="Pfam" id="PF00994">
    <property type="entry name" value="MoCF_biosynth"/>
    <property type="match status" value="1"/>
</dbReference>
<dbReference type="SUPFAM" id="SSF63882">
    <property type="entry name" value="MoeA N-terminal region -like"/>
    <property type="match status" value="1"/>
</dbReference>
<evidence type="ECO:0000256" key="11">
    <source>
        <dbReference type="ARBA" id="ARBA00022842"/>
    </source>
</evidence>
<protein>
    <recommendedName>
        <fullName evidence="7 14">Molybdopterin molybdenumtransferase</fullName>
        <ecNumber evidence="6 14">2.10.1.1</ecNumber>
    </recommendedName>
</protein>
<comment type="function">
    <text evidence="2 14">Catalyzes the insertion of molybdate into adenylated molybdopterin with the concomitant release of AMP.</text>
</comment>
<evidence type="ECO:0000256" key="14">
    <source>
        <dbReference type="RuleBase" id="RU365090"/>
    </source>
</evidence>
<evidence type="ECO:0000256" key="9">
    <source>
        <dbReference type="ARBA" id="ARBA00022679"/>
    </source>
</evidence>
<dbReference type="InterPro" id="IPR005110">
    <property type="entry name" value="MoeA_linker/N"/>
</dbReference>
<dbReference type="Gene3D" id="2.40.340.10">
    <property type="entry name" value="MoeA, C-terminal, domain IV"/>
    <property type="match status" value="1"/>
</dbReference>
<dbReference type="RefSeq" id="WP_204702419.1">
    <property type="nucleotide sequence ID" value="NZ_JAFBDQ010000015.1"/>
</dbReference>
<evidence type="ECO:0000256" key="8">
    <source>
        <dbReference type="ARBA" id="ARBA00022505"/>
    </source>
</evidence>
<evidence type="ECO:0000313" key="17">
    <source>
        <dbReference type="Proteomes" id="UP000774000"/>
    </source>
</evidence>
<evidence type="ECO:0000313" key="16">
    <source>
        <dbReference type="EMBL" id="MBM7557672.1"/>
    </source>
</evidence>
<dbReference type="NCBIfam" id="TIGR00177">
    <property type="entry name" value="molyb_syn"/>
    <property type="match status" value="1"/>
</dbReference>
<dbReference type="Pfam" id="PF03453">
    <property type="entry name" value="MoeA_N"/>
    <property type="match status" value="1"/>
</dbReference>
<evidence type="ECO:0000256" key="5">
    <source>
        <dbReference type="ARBA" id="ARBA00010763"/>
    </source>
</evidence>
<dbReference type="InterPro" id="IPR008284">
    <property type="entry name" value="MoCF_biosynth_CS"/>
</dbReference>
<dbReference type="SMART" id="SM00852">
    <property type="entry name" value="MoCF_biosynth"/>
    <property type="match status" value="1"/>
</dbReference>
<comment type="similarity">
    <text evidence="5 14">Belongs to the MoeA family.</text>
</comment>
<dbReference type="Gene3D" id="3.40.980.10">
    <property type="entry name" value="MoaB/Mog-like domain"/>
    <property type="match status" value="1"/>
</dbReference>
<dbReference type="EC" id="2.10.1.1" evidence="6 14"/>
<dbReference type="InterPro" id="IPR038987">
    <property type="entry name" value="MoeA-like"/>
</dbReference>
<dbReference type="AlphaFoldDB" id="A0A938XXV9"/>
<comment type="function">
    <text evidence="3">May be involved in the biosynthesis of molybdopterin.</text>
</comment>
<dbReference type="PANTHER" id="PTHR10192:SF5">
    <property type="entry name" value="GEPHYRIN"/>
    <property type="match status" value="1"/>
</dbReference>
<reference evidence="16" key="1">
    <citation type="submission" date="2021-01" db="EMBL/GenBank/DDBJ databases">
        <title>Genomic Encyclopedia of Type Strains, Phase IV (KMG-IV): sequencing the most valuable type-strain genomes for metagenomic binning, comparative biology and taxonomic classification.</title>
        <authorList>
            <person name="Goeker M."/>
        </authorList>
    </citation>
    <scope>NUCLEOTIDE SEQUENCE</scope>
    <source>
        <strain evidence="16">DSM 23230</strain>
    </source>
</reference>
<feature type="domain" description="MoaB/Mog" evidence="15">
    <location>
        <begin position="187"/>
        <end position="326"/>
    </location>
</feature>
<keyword evidence="17" id="KW-1185">Reference proteome</keyword>
<dbReference type="GO" id="GO:0046872">
    <property type="term" value="F:metal ion binding"/>
    <property type="evidence" value="ECO:0007669"/>
    <property type="project" value="UniProtKB-UniRule"/>
</dbReference>
<dbReference type="SUPFAM" id="SSF53218">
    <property type="entry name" value="Molybdenum cofactor biosynthesis proteins"/>
    <property type="match status" value="1"/>
</dbReference>
<dbReference type="CDD" id="cd00887">
    <property type="entry name" value="MoeA"/>
    <property type="match status" value="1"/>
</dbReference>
<dbReference type="Pfam" id="PF03454">
    <property type="entry name" value="MoeA_C"/>
    <property type="match status" value="1"/>
</dbReference>
<dbReference type="EMBL" id="JAFBDQ010000015">
    <property type="protein sequence ID" value="MBM7557672.1"/>
    <property type="molecule type" value="Genomic_DNA"/>
</dbReference>
<evidence type="ECO:0000256" key="3">
    <source>
        <dbReference type="ARBA" id="ARBA00003487"/>
    </source>
</evidence>
<keyword evidence="12 14" id="KW-0501">Molybdenum cofactor biosynthesis</keyword>
<dbReference type="Proteomes" id="UP000774000">
    <property type="component" value="Unassembled WGS sequence"/>
</dbReference>
<dbReference type="Gene3D" id="3.90.105.10">
    <property type="entry name" value="Molybdopterin biosynthesis moea protein, domain 2"/>
    <property type="match status" value="1"/>
</dbReference>
<comment type="caution">
    <text evidence="16">The sequence shown here is derived from an EMBL/GenBank/DDBJ whole genome shotgun (WGS) entry which is preliminary data.</text>
</comment>
<dbReference type="NCBIfam" id="NF045515">
    <property type="entry name" value="Glp_gephyrin"/>
    <property type="match status" value="1"/>
</dbReference>
<comment type="catalytic activity">
    <reaction evidence="13">
        <text>adenylyl-molybdopterin + molybdate = Mo-molybdopterin + AMP + H(+)</text>
        <dbReference type="Rhea" id="RHEA:35047"/>
        <dbReference type="ChEBI" id="CHEBI:15378"/>
        <dbReference type="ChEBI" id="CHEBI:36264"/>
        <dbReference type="ChEBI" id="CHEBI:62727"/>
        <dbReference type="ChEBI" id="CHEBI:71302"/>
        <dbReference type="ChEBI" id="CHEBI:456215"/>
        <dbReference type="EC" id="2.10.1.1"/>
    </reaction>
</comment>
<evidence type="ECO:0000256" key="4">
    <source>
        <dbReference type="ARBA" id="ARBA00005046"/>
    </source>
</evidence>
<name>A0A938XXV9_9FIRM</name>
<keyword evidence="8 14" id="KW-0500">Molybdenum</keyword>
<gene>
    <name evidence="16" type="ORF">JOC47_002538</name>
</gene>
<keyword evidence="10 14" id="KW-0479">Metal-binding</keyword>
<sequence>MSELMNLIAIDEAIETLNQGLNSELTTEKVAITEAGGRILAQDLKSEIDLPPFSRSTMDGYALKAEDTFGASENLPAYLDVVGEVKMGEKAETKINSGQAVAVPTGGMMPPGADAVVMVEYTEKMEEDEIEVTKSVAVGENIVQQGEDIAAGDSLLAQGHLLRSQDIGALTGIGITEVEVFAVPQVTVFSTGDELIPPEEEPEMGEIRDINSYALGSRITKLGATVNYGGIISDRKEELITNLEAQLDKSDLIILSGGSSVGIKDLTIEVLNELGEPGVLVHGVSIKPGKPTILAIIDDTPVIGLPGHPTSAMVVFEIVVVPIIQKLAGRKEAEIKVQSQVSAKLSRNVASAPGREEYFRVSLEERDNQLWATPSLGKSSLITTMVEADGLAKVGLGTEGVKQGGMIPVILFD</sequence>
<dbReference type="FunFam" id="3.40.980.10:FF:000004">
    <property type="entry name" value="Molybdopterin molybdenumtransferase"/>
    <property type="match status" value="1"/>
</dbReference>
<keyword evidence="9 14" id="KW-0808">Transferase</keyword>
<evidence type="ECO:0000256" key="13">
    <source>
        <dbReference type="ARBA" id="ARBA00047317"/>
    </source>
</evidence>
<dbReference type="GO" id="GO:0061599">
    <property type="term" value="F:molybdopterin molybdotransferase activity"/>
    <property type="evidence" value="ECO:0007669"/>
    <property type="project" value="UniProtKB-UniRule"/>
</dbReference>